<dbReference type="EMBL" id="CM026421">
    <property type="protein sequence ID" value="KAG0591942.1"/>
    <property type="molecule type" value="Genomic_DNA"/>
</dbReference>
<proteinExistence type="predicted"/>
<organism evidence="2 3">
    <name type="scientific">Ceratodon purpureus</name>
    <name type="common">Fire moss</name>
    <name type="synonym">Dicranum purpureum</name>
    <dbReference type="NCBI Taxonomy" id="3225"/>
    <lineage>
        <taxon>Eukaryota</taxon>
        <taxon>Viridiplantae</taxon>
        <taxon>Streptophyta</taxon>
        <taxon>Embryophyta</taxon>
        <taxon>Bryophyta</taxon>
        <taxon>Bryophytina</taxon>
        <taxon>Bryopsida</taxon>
        <taxon>Dicranidae</taxon>
        <taxon>Pseudoditrichales</taxon>
        <taxon>Ditrichaceae</taxon>
        <taxon>Ceratodon</taxon>
    </lineage>
</organism>
<name>A0A8T0J9Z4_CERPU</name>
<feature type="compositionally biased region" description="Basic and acidic residues" evidence="1">
    <location>
        <begin position="64"/>
        <end position="74"/>
    </location>
</feature>
<dbReference type="AlphaFoldDB" id="A0A8T0J9Z4"/>
<evidence type="ECO:0000256" key="1">
    <source>
        <dbReference type="SAM" id="MobiDB-lite"/>
    </source>
</evidence>
<feature type="compositionally biased region" description="Gly residues" evidence="1">
    <location>
        <begin position="30"/>
        <end position="55"/>
    </location>
</feature>
<gene>
    <name evidence="2" type="ORF">KC19_1G213500</name>
</gene>
<keyword evidence="3" id="KW-1185">Reference proteome</keyword>
<dbReference type="Proteomes" id="UP000822688">
    <property type="component" value="Chromosome 1"/>
</dbReference>
<feature type="region of interest" description="Disordered" evidence="1">
    <location>
        <begin position="1"/>
        <end position="74"/>
    </location>
</feature>
<protein>
    <submittedName>
        <fullName evidence="2">Uncharacterized protein</fullName>
    </submittedName>
</protein>
<accession>A0A8T0J9Z4</accession>
<evidence type="ECO:0000313" key="2">
    <source>
        <dbReference type="EMBL" id="KAG0591942.1"/>
    </source>
</evidence>
<comment type="caution">
    <text evidence="2">The sequence shown here is derived from an EMBL/GenBank/DDBJ whole genome shotgun (WGS) entry which is preliminary data.</text>
</comment>
<evidence type="ECO:0000313" key="3">
    <source>
        <dbReference type="Proteomes" id="UP000822688"/>
    </source>
</evidence>
<sequence>MCVPILPQAPRFSTLPGLGGRQGRKSRRPPGGGQGGGRGRGRGRAGGGGGGGGAMGTAIEEEEAAGRWEPRLGQ</sequence>
<reference evidence="2" key="1">
    <citation type="submission" date="2020-06" db="EMBL/GenBank/DDBJ databases">
        <title>WGS assembly of Ceratodon purpureus strain R40.</title>
        <authorList>
            <person name="Carey S.B."/>
            <person name="Jenkins J."/>
            <person name="Shu S."/>
            <person name="Lovell J.T."/>
            <person name="Sreedasyam A."/>
            <person name="Maumus F."/>
            <person name="Tiley G.P."/>
            <person name="Fernandez-Pozo N."/>
            <person name="Barry K."/>
            <person name="Chen C."/>
            <person name="Wang M."/>
            <person name="Lipzen A."/>
            <person name="Daum C."/>
            <person name="Saski C.A."/>
            <person name="Payton A.C."/>
            <person name="Mcbreen J.C."/>
            <person name="Conrad R.E."/>
            <person name="Kollar L.M."/>
            <person name="Olsson S."/>
            <person name="Huttunen S."/>
            <person name="Landis J.B."/>
            <person name="Wickett N.J."/>
            <person name="Johnson M.G."/>
            <person name="Rensing S.A."/>
            <person name="Grimwood J."/>
            <person name="Schmutz J."/>
            <person name="Mcdaniel S.F."/>
        </authorList>
    </citation>
    <scope>NUCLEOTIDE SEQUENCE</scope>
    <source>
        <strain evidence="2">R40</strain>
    </source>
</reference>